<gene>
    <name evidence="2" type="ORF">E2562_004031</name>
</gene>
<dbReference type="EMBL" id="SPHZ02000012">
    <property type="protein sequence ID" value="KAF0887809.1"/>
    <property type="molecule type" value="Genomic_DNA"/>
</dbReference>
<dbReference type="GO" id="GO:0080043">
    <property type="term" value="F:quercetin 3-O-glucosyltransferase activity"/>
    <property type="evidence" value="ECO:0007669"/>
    <property type="project" value="TreeGrafter"/>
</dbReference>
<dbReference type="OrthoDB" id="780888at2759"/>
<evidence type="ECO:0000256" key="1">
    <source>
        <dbReference type="ARBA" id="ARBA00009995"/>
    </source>
</evidence>
<comment type="similarity">
    <text evidence="1">Belongs to the UDP-glycosyltransferase family.</text>
</comment>
<reference evidence="2 3" key="1">
    <citation type="submission" date="2019-11" db="EMBL/GenBank/DDBJ databases">
        <title>Whole genome sequence of Oryza granulata.</title>
        <authorList>
            <person name="Li W."/>
        </authorList>
    </citation>
    <scope>NUCLEOTIDE SEQUENCE [LARGE SCALE GENOMIC DNA]</scope>
    <source>
        <strain evidence="3">cv. Menghai</strain>
        <tissue evidence="2">Leaf</tissue>
    </source>
</reference>
<organism evidence="2 3">
    <name type="scientific">Oryza meyeriana var. granulata</name>
    <dbReference type="NCBI Taxonomy" id="110450"/>
    <lineage>
        <taxon>Eukaryota</taxon>
        <taxon>Viridiplantae</taxon>
        <taxon>Streptophyta</taxon>
        <taxon>Embryophyta</taxon>
        <taxon>Tracheophyta</taxon>
        <taxon>Spermatophyta</taxon>
        <taxon>Magnoliopsida</taxon>
        <taxon>Liliopsida</taxon>
        <taxon>Poales</taxon>
        <taxon>Poaceae</taxon>
        <taxon>BOP clade</taxon>
        <taxon>Oryzoideae</taxon>
        <taxon>Oryzeae</taxon>
        <taxon>Oryzinae</taxon>
        <taxon>Oryza</taxon>
        <taxon>Oryza meyeriana</taxon>
    </lineage>
</organism>
<dbReference type="PANTHER" id="PTHR11926">
    <property type="entry name" value="GLUCOSYL/GLUCURONOSYL TRANSFERASES"/>
    <property type="match status" value="1"/>
</dbReference>
<keyword evidence="3" id="KW-1185">Reference proteome</keyword>
<dbReference type="SUPFAM" id="SSF53756">
    <property type="entry name" value="UDP-Glycosyltransferase/glycogen phosphorylase"/>
    <property type="match status" value="1"/>
</dbReference>
<dbReference type="AlphaFoldDB" id="A0A6G1BIH7"/>
<dbReference type="Gene3D" id="3.40.50.2000">
    <property type="entry name" value="Glycogen Phosphorylase B"/>
    <property type="match status" value="2"/>
</dbReference>
<dbReference type="PANTHER" id="PTHR11926:SF763">
    <property type="entry name" value="OS04G0206000 PROTEIN"/>
    <property type="match status" value="1"/>
</dbReference>
<evidence type="ECO:0000313" key="2">
    <source>
        <dbReference type="EMBL" id="KAF0887809.1"/>
    </source>
</evidence>
<sequence>MSQWTDQPTTAKYIESARWNGVCVARDKAGMVKKEEVERCIREVVEGERKSEYRINADKWMKKAKEAMMKGGSSNKNIAEFAAKYASY</sequence>
<evidence type="ECO:0000313" key="3">
    <source>
        <dbReference type="Proteomes" id="UP000479710"/>
    </source>
</evidence>
<dbReference type="Proteomes" id="UP000479710">
    <property type="component" value="Unassembled WGS sequence"/>
</dbReference>
<protein>
    <submittedName>
        <fullName evidence="2">Uncharacterized protein</fullName>
    </submittedName>
</protein>
<accession>A0A6G1BIH7</accession>
<proteinExistence type="inferred from homology"/>
<name>A0A6G1BIH7_9ORYZ</name>
<comment type="caution">
    <text evidence="2">The sequence shown here is derived from an EMBL/GenBank/DDBJ whole genome shotgun (WGS) entry which is preliminary data.</text>
</comment>
<dbReference type="GO" id="GO:0080044">
    <property type="term" value="F:quercetin 7-O-glucosyltransferase activity"/>
    <property type="evidence" value="ECO:0007669"/>
    <property type="project" value="TreeGrafter"/>
</dbReference>